<feature type="transmembrane region" description="Helical" evidence="7">
    <location>
        <begin position="146"/>
        <end position="163"/>
    </location>
</feature>
<keyword evidence="10" id="KW-1185">Reference proteome</keyword>
<evidence type="ECO:0000256" key="6">
    <source>
        <dbReference type="ARBA" id="ARBA00023136"/>
    </source>
</evidence>
<evidence type="ECO:0000256" key="4">
    <source>
        <dbReference type="ARBA" id="ARBA00022692"/>
    </source>
</evidence>
<evidence type="ECO:0000256" key="7">
    <source>
        <dbReference type="SAM" id="Phobius"/>
    </source>
</evidence>
<proteinExistence type="predicted"/>
<dbReference type="PANTHER" id="PTHR43066:SF26">
    <property type="entry name" value="RHOMBOID PROTEASE GLPG"/>
    <property type="match status" value="1"/>
</dbReference>
<feature type="transmembrane region" description="Helical" evidence="7">
    <location>
        <begin position="221"/>
        <end position="243"/>
    </location>
</feature>
<keyword evidence="6 7" id="KW-0472">Membrane</keyword>
<evidence type="ECO:0000313" key="9">
    <source>
        <dbReference type="EMBL" id="MFC3266863.1"/>
    </source>
</evidence>
<reference evidence="10" key="1">
    <citation type="journal article" date="2019" name="Int. J. Syst. Evol. Microbiol.">
        <title>The Global Catalogue of Microorganisms (GCM) 10K type strain sequencing project: providing services to taxonomists for standard genome sequencing and annotation.</title>
        <authorList>
            <consortium name="The Broad Institute Genomics Platform"/>
            <consortium name="The Broad Institute Genome Sequencing Center for Infectious Disease"/>
            <person name="Wu L."/>
            <person name="Ma J."/>
        </authorList>
    </citation>
    <scope>NUCLEOTIDE SEQUENCE [LARGE SCALE GENOMIC DNA]</scope>
    <source>
        <strain evidence="10">CCM 7941</strain>
    </source>
</reference>
<feature type="transmembrane region" description="Helical" evidence="7">
    <location>
        <begin position="114"/>
        <end position="134"/>
    </location>
</feature>
<keyword evidence="9" id="KW-0645">Protease</keyword>
<dbReference type="Gene3D" id="1.20.1540.10">
    <property type="entry name" value="Rhomboid-like"/>
    <property type="match status" value="1"/>
</dbReference>
<sequence length="288" mass="30504">MMSNPDRGPAPHLSPAPREPIFNVPTVVAGLVGVFLLVHGVREMAPAFSDFFWLYRLAFVPARVSWWLDPGGFLPALAARAQELPPETAAAWMAMGRMIVHQDTLAPWTFVTHAFLHGSWTHVGLNAVWLVAFGSPLASRFGAARFLAFFLVCAVGGAAAHYLSTPMDVIPMVGASGAISGCMGAAMRFAFNVRGGLFGGPASIHFAHADSLRETLRNRRALLFGGAWLVINVVFGLLAGPLGVTPGEVAWQAHIGGFVTGLALFGLFDPFTRPSGAGRRPGGPGALH</sequence>
<evidence type="ECO:0000256" key="3">
    <source>
        <dbReference type="ARBA" id="ARBA00022519"/>
    </source>
</evidence>
<feature type="transmembrane region" description="Helical" evidence="7">
    <location>
        <begin position="249"/>
        <end position="271"/>
    </location>
</feature>
<accession>A0ABV7LGN7</accession>
<dbReference type="RefSeq" id="WP_376830831.1">
    <property type="nucleotide sequence ID" value="NZ_JBHLWR010000006.1"/>
</dbReference>
<name>A0ABV7LGN7_9HYPH</name>
<gene>
    <name evidence="9" type="ORF">ACFOEX_10945</name>
</gene>
<evidence type="ECO:0000256" key="1">
    <source>
        <dbReference type="ARBA" id="ARBA00004141"/>
    </source>
</evidence>
<dbReference type="InterPro" id="IPR022764">
    <property type="entry name" value="Peptidase_S54_rhomboid_dom"/>
</dbReference>
<evidence type="ECO:0000259" key="8">
    <source>
        <dbReference type="Pfam" id="PF01694"/>
    </source>
</evidence>
<feature type="domain" description="Peptidase S54 rhomboid" evidence="8">
    <location>
        <begin position="108"/>
        <end position="264"/>
    </location>
</feature>
<dbReference type="SUPFAM" id="SSF144091">
    <property type="entry name" value="Rhomboid-like"/>
    <property type="match status" value="1"/>
</dbReference>
<dbReference type="GO" id="GO:0008233">
    <property type="term" value="F:peptidase activity"/>
    <property type="evidence" value="ECO:0007669"/>
    <property type="project" value="UniProtKB-KW"/>
</dbReference>
<keyword evidence="2" id="KW-1003">Cell membrane</keyword>
<evidence type="ECO:0000256" key="5">
    <source>
        <dbReference type="ARBA" id="ARBA00022989"/>
    </source>
</evidence>
<dbReference type="EMBL" id="JBHRUV010000060">
    <property type="protein sequence ID" value="MFC3266863.1"/>
    <property type="molecule type" value="Genomic_DNA"/>
</dbReference>
<feature type="transmembrane region" description="Helical" evidence="7">
    <location>
        <begin position="20"/>
        <end position="39"/>
    </location>
</feature>
<keyword evidence="5 7" id="KW-1133">Transmembrane helix</keyword>
<keyword evidence="4 7" id="KW-0812">Transmembrane</keyword>
<keyword evidence="3" id="KW-0997">Cell inner membrane</keyword>
<dbReference type="GO" id="GO:0006508">
    <property type="term" value="P:proteolysis"/>
    <property type="evidence" value="ECO:0007669"/>
    <property type="project" value="UniProtKB-KW"/>
</dbReference>
<dbReference type="Proteomes" id="UP001595536">
    <property type="component" value="Unassembled WGS sequence"/>
</dbReference>
<keyword evidence="9" id="KW-0378">Hydrolase</keyword>
<protein>
    <submittedName>
        <fullName evidence="9">Rhomboid family intramembrane serine protease</fullName>
        <ecNumber evidence="9">3.4.21.-</ecNumber>
    </submittedName>
</protein>
<dbReference type="InterPro" id="IPR035952">
    <property type="entry name" value="Rhomboid-like_sf"/>
</dbReference>
<organism evidence="9 10">
    <name type="scientific">Camelimonas abortus</name>
    <dbReference type="NCBI Taxonomy" id="1017184"/>
    <lineage>
        <taxon>Bacteria</taxon>
        <taxon>Pseudomonadati</taxon>
        <taxon>Pseudomonadota</taxon>
        <taxon>Alphaproteobacteria</taxon>
        <taxon>Hyphomicrobiales</taxon>
        <taxon>Chelatococcaceae</taxon>
        <taxon>Camelimonas</taxon>
    </lineage>
</organism>
<comment type="caution">
    <text evidence="9">The sequence shown here is derived from an EMBL/GenBank/DDBJ whole genome shotgun (WGS) entry which is preliminary data.</text>
</comment>
<comment type="subcellular location">
    <subcellularLocation>
        <location evidence="1">Membrane</location>
        <topology evidence="1">Multi-pass membrane protein</topology>
    </subcellularLocation>
</comment>
<evidence type="ECO:0000256" key="2">
    <source>
        <dbReference type="ARBA" id="ARBA00022475"/>
    </source>
</evidence>
<feature type="transmembrane region" description="Helical" evidence="7">
    <location>
        <begin position="169"/>
        <end position="191"/>
    </location>
</feature>
<dbReference type="EC" id="3.4.21.-" evidence="9"/>
<dbReference type="Pfam" id="PF01694">
    <property type="entry name" value="Rhomboid"/>
    <property type="match status" value="1"/>
</dbReference>
<evidence type="ECO:0000313" key="10">
    <source>
        <dbReference type="Proteomes" id="UP001595536"/>
    </source>
</evidence>
<dbReference type="PANTHER" id="PTHR43066">
    <property type="entry name" value="RHOMBOID-RELATED PROTEIN"/>
    <property type="match status" value="1"/>
</dbReference>